<keyword evidence="10" id="KW-1185">Reference proteome</keyword>
<dbReference type="GO" id="GO:0006508">
    <property type="term" value="P:proteolysis"/>
    <property type="evidence" value="ECO:0007669"/>
    <property type="project" value="UniProtKB-KW"/>
</dbReference>
<evidence type="ECO:0000259" key="8">
    <source>
        <dbReference type="PROSITE" id="PS50878"/>
    </source>
</evidence>
<reference evidence="9 10" key="1">
    <citation type="submission" date="2024-02" db="EMBL/GenBank/DDBJ databases">
        <title>High-quality chromosome-scale genome assembly of Pensacola bahiagrass (Paspalum notatum Flugge var. saurae).</title>
        <authorList>
            <person name="Vega J.M."/>
            <person name="Podio M."/>
            <person name="Orjuela J."/>
            <person name="Siena L.A."/>
            <person name="Pessino S.C."/>
            <person name="Combes M.C."/>
            <person name="Mariac C."/>
            <person name="Albertini E."/>
            <person name="Pupilli F."/>
            <person name="Ortiz J.P.A."/>
            <person name="Leblanc O."/>
        </authorList>
    </citation>
    <scope>NUCLEOTIDE SEQUENCE [LARGE SCALE GENOMIC DNA]</scope>
    <source>
        <strain evidence="9">R1</strain>
        <tissue evidence="9">Leaf</tissue>
    </source>
</reference>
<dbReference type="Proteomes" id="UP001341281">
    <property type="component" value="Chromosome 06"/>
</dbReference>
<keyword evidence="1" id="KW-0645">Protease</keyword>
<sequence length="208" mass="23932">MEFWRSDHKVQWRGLGDPVIPQLQAVHSDDLLDAVLQEFDDLFAEPKGLPPARSCDHRIHLRPGAVPVAVRPYRYPATQKDELERQCCDMMARGIIWRSTSAFSSPVLLVKKSDDSWRFCVDYRALNEQTIRDTFPISVVDELLDELHGAQFFTKLDLRSGYHQVRMCPKDVHKTAFRTHDGLYEFLVMPFGLTNAPATFQALMNEVL</sequence>
<keyword evidence="7" id="KW-0695">RNA-directed DNA polymerase</keyword>
<keyword evidence="3" id="KW-0548">Nucleotidyltransferase</keyword>
<proteinExistence type="predicted"/>
<dbReference type="CDD" id="cd01647">
    <property type="entry name" value="RT_LTR"/>
    <property type="match status" value="1"/>
</dbReference>
<keyword evidence="4" id="KW-0540">Nuclease</keyword>
<evidence type="ECO:0000313" key="10">
    <source>
        <dbReference type="Proteomes" id="UP001341281"/>
    </source>
</evidence>
<dbReference type="InterPro" id="IPR000477">
    <property type="entry name" value="RT_dom"/>
</dbReference>
<evidence type="ECO:0000256" key="1">
    <source>
        <dbReference type="ARBA" id="ARBA00022670"/>
    </source>
</evidence>
<dbReference type="GO" id="GO:0004519">
    <property type="term" value="F:endonuclease activity"/>
    <property type="evidence" value="ECO:0007669"/>
    <property type="project" value="UniProtKB-KW"/>
</dbReference>
<gene>
    <name evidence="9" type="ORF">U9M48_028707</name>
</gene>
<accession>A0AAQ3U1S5</accession>
<evidence type="ECO:0000256" key="2">
    <source>
        <dbReference type="ARBA" id="ARBA00022679"/>
    </source>
</evidence>
<dbReference type="InterPro" id="IPR043128">
    <property type="entry name" value="Rev_trsase/Diguanyl_cyclase"/>
</dbReference>
<dbReference type="SUPFAM" id="SSF56672">
    <property type="entry name" value="DNA/RNA polymerases"/>
    <property type="match status" value="1"/>
</dbReference>
<keyword evidence="2" id="KW-0808">Transferase</keyword>
<evidence type="ECO:0000256" key="3">
    <source>
        <dbReference type="ARBA" id="ARBA00022695"/>
    </source>
</evidence>
<evidence type="ECO:0000256" key="6">
    <source>
        <dbReference type="ARBA" id="ARBA00022801"/>
    </source>
</evidence>
<keyword evidence="6" id="KW-0378">Hydrolase</keyword>
<dbReference type="GO" id="GO:0003964">
    <property type="term" value="F:RNA-directed DNA polymerase activity"/>
    <property type="evidence" value="ECO:0007669"/>
    <property type="project" value="UniProtKB-KW"/>
</dbReference>
<dbReference type="FunFam" id="3.10.10.10:FF:000007">
    <property type="entry name" value="Retrovirus-related Pol polyprotein from transposon 17.6-like Protein"/>
    <property type="match status" value="1"/>
</dbReference>
<dbReference type="GO" id="GO:0008233">
    <property type="term" value="F:peptidase activity"/>
    <property type="evidence" value="ECO:0007669"/>
    <property type="project" value="UniProtKB-KW"/>
</dbReference>
<dbReference type="Pfam" id="PF00078">
    <property type="entry name" value="RVT_1"/>
    <property type="match status" value="1"/>
</dbReference>
<dbReference type="PROSITE" id="PS50878">
    <property type="entry name" value="RT_POL"/>
    <property type="match status" value="1"/>
</dbReference>
<keyword evidence="5" id="KW-0255">Endonuclease</keyword>
<dbReference type="Gene3D" id="3.10.10.10">
    <property type="entry name" value="HIV Type 1 Reverse Transcriptase, subunit A, domain 1"/>
    <property type="match status" value="1"/>
</dbReference>
<dbReference type="PANTHER" id="PTHR24559">
    <property type="entry name" value="TRANSPOSON TY3-I GAG-POL POLYPROTEIN"/>
    <property type="match status" value="1"/>
</dbReference>
<protein>
    <recommendedName>
        <fullName evidence="8">Reverse transcriptase domain-containing protein</fullName>
    </recommendedName>
</protein>
<evidence type="ECO:0000256" key="5">
    <source>
        <dbReference type="ARBA" id="ARBA00022759"/>
    </source>
</evidence>
<dbReference type="AlphaFoldDB" id="A0AAQ3U1S5"/>
<evidence type="ECO:0000256" key="4">
    <source>
        <dbReference type="ARBA" id="ARBA00022722"/>
    </source>
</evidence>
<dbReference type="InterPro" id="IPR053134">
    <property type="entry name" value="RNA-dir_DNA_polymerase"/>
</dbReference>
<dbReference type="PANTHER" id="PTHR24559:SF452">
    <property type="entry name" value="INTEGRASE CATALYTIC DOMAIN-CONTAINING PROTEIN"/>
    <property type="match status" value="1"/>
</dbReference>
<evidence type="ECO:0000256" key="7">
    <source>
        <dbReference type="ARBA" id="ARBA00022918"/>
    </source>
</evidence>
<dbReference type="EMBL" id="CP144750">
    <property type="protein sequence ID" value="WVZ81317.1"/>
    <property type="molecule type" value="Genomic_DNA"/>
</dbReference>
<name>A0AAQ3U1S5_PASNO</name>
<organism evidence="9 10">
    <name type="scientific">Paspalum notatum var. saurae</name>
    <dbReference type="NCBI Taxonomy" id="547442"/>
    <lineage>
        <taxon>Eukaryota</taxon>
        <taxon>Viridiplantae</taxon>
        <taxon>Streptophyta</taxon>
        <taxon>Embryophyta</taxon>
        <taxon>Tracheophyta</taxon>
        <taxon>Spermatophyta</taxon>
        <taxon>Magnoliopsida</taxon>
        <taxon>Liliopsida</taxon>
        <taxon>Poales</taxon>
        <taxon>Poaceae</taxon>
        <taxon>PACMAD clade</taxon>
        <taxon>Panicoideae</taxon>
        <taxon>Andropogonodae</taxon>
        <taxon>Paspaleae</taxon>
        <taxon>Paspalinae</taxon>
        <taxon>Paspalum</taxon>
    </lineage>
</organism>
<dbReference type="InterPro" id="IPR043502">
    <property type="entry name" value="DNA/RNA_pol_sf"/>
</dbReference>
<evidence type="ECO:0000313" key="9">
    <source>
        <dbReference type="EMBL" id="WVZ81317.1"/>
    </source>
</evidence>
<feature type="domain" description="Reverse transcriptase" evidence="8">
    <location>
        <begin position="91"/>
        <end position="208"/>
    </location>
</feature>
<dbReference type="Gene3D" id="3.30.70.270">
    <property type="match status" value="1"/>
</dbReference>